<accession>A0ABX5PI60</accession>
<dbReference type="EMBL" id="QJSY01000049">
    <property type="protein sequence ID" value="PYE54326.1"/>
    <property type="molecule type" value="Genomic_DNA"/>
</dbReference>
<dbReference type="Proteomes" id="UP000247584">
    <property type="component" value="Unassembled WGS sequence"/>
</dbReference>
<organism evidence="2 3">
    <name type="scientific">Shewanella chilikensis</name>
    <dbReference type="NCBI Taxonomy" id="558541"/>
    <lineage>
        <taxon>Bacteria</taxon>
        <taxon>Pseudomonadati</taxon>
        <taxon>Pseudomonadota</taxon>
        <taxon>Gammaproteobacteria</taxon>
        <taxon>Alteromonadales</taxon>
        <taxon>Shewanellaceae</taxon>
        <taxon>Shewanella</taxon>
    </lineage>
</organism>
<evidence type="ECO:0000256" key="1">
    <source>
        <dbReference type="SAM" id="MobiDB-lite"/>
    </source>
</evidence>
<evidence type="ECO:0000313" key="2">
    <source>
        <dbReference type="EMBL" id="PYE54326.1"/>
    </source>
</evidence>
<name>A0ABX5PI60_9GAMM</name>
<feature type="region of interest" description="Disordered" evidence="1">
    <location>
        <begin position="1"/>
        <end position="39"/>
    </location>
</feature>
<keyword evidence="3" id="KW-1185">Reference proteome</keyword>
<reference evidence="2 3" key="1">
    <citation type="submission" date="2018-06" db="EMBL/GenBank/DDBJ databases">
        <title>Genomic Encyclopedia of Type Strains, Phase III (KMG-III): the genomes of soil and plant-associated and newly described type strains.</title>
        <authorList>
            <person name="Whitman W."/>
        </authorList>
    </citation>
    <scope>NUCLEOTIDE SEQUENCE [LARGE SCALE GENOMIC DNA]</scope>
    <source>
        <strain evidence="2 3">JC5</strain>
    </source>
</reference>
<sequence>MQVYPGLGGAIHESKESDKAKRLNKQRAHSHRGPYRQSTNNRQNLAVSLALRYCFSFIQAAWVSRLLLGSFGTSQSSIIFSSEVESIAPQSSISEMLIRM</sequence>
<evidence type="ECO:0000313" key="3">
    <source>
        <dbReference type="Proteomes" id="UP000247584"/>
    </source>
</evidence>
<feature type="compositionally biased region" description="Basic residues" evidence="1">
    <location>
        <begin position="22"/>
        <end position="34"/>
    </location>
</feature>
<proteinExistence type="predicted"/>
<protein>
    <submittedName>
        <fullName evidence="2">Uncharacterized protein</fullName>
    </submittedName>
</protein>
<gene>
    <name evidence="2" type="ORF">C8J23_14913</name>
</gene>
<feature type="compositionally biased region" description="Basic and acidic residues" evidence="1">
    <location>
        <begin position="12"/>
        <end position="21"/>
    </location>
</feature>
<comment type="caution">
    <text evidence="2">The sequence shown here is derived from an EMBL/GenBank/DDBJ whole genome shotgun (WGS) entry which is preliminary data.</text>
</comment>